<dbReference type="EMBL" id="MU004473">
    <property type="protein sequence ID" value="KAF2649936.1"/>
    <property type="molecule type" value="Genomic_DNA"/>
</dbReference>
<name>A0A6A6SQ11_9PLEO</name>
<proteinExistence type="predicted"/>
<dbReference type="InterPro" id="IPR010730">
    <property type="entry name" value="HET"/>
</dbReference>
<organism evidence="2 3">
    <name type="scientific">Lophiostoma macrostomum CBS 122681</name>
    <dbReference type="NCBI Taxonomy" id="1314788"/>
    <lineage>
        <taxon>Eukaryota</taxon>
        <taxon>Fungi</taxon>
        <taxon>Dikarya</taxon>
        <taxon>Ascomycota</taxon>
        <taxon>Pezizomycotina</taxon>
        <taxon>Dothideomycetes</taxon>
        <taxon>Pleosporomycetidae</taxon>
        <taxon>Pleosporales</taxon>
        <taxon>Lophiostomataceae</taxon>
        <taxon>Lophiostoma</taxon>
    </lineage>
</organism>
<dbReference type="PANTHER" id="PTHR33112">
    <property type="entry name" value="DOMAIN PROTEIN, PUTATIVE-RELATED"/>
    <property type="match status" value="1"/>
</dbReference>
<feature type="domain" description="Heterokaryon incompatibility" evidence="1">
    <location>
        <begin position="30"/>
        <end position="183"/>
    </location>
</feature>
<dbReference type="PANTHER" id="PTHR33112:SF16">
    <property type="entry name" value="HETEROKARYON INCOMPATIBILITY DOMAIN-CONTAINING PROTEIN"/>
    <property type="match status" value="1"/>
</dbReference>
<dbReference type="AlphaFoldDB" id="A0A6A6SQ11"/>
<evidence type="ECO:0000313" key="3">
    <source>
        <dbReference type="Proteomes" id="UP000799324"/>
    </source>
</evidence>
<evidence type="ECO:0000313" key="2">
    <source>
        <dbReference type="EMBL" id="KAF2649936.1"/>
    </source>
</evidence>
<dbReference type="Proteomes" id="UP000799324">
    <property type="component" value="Unassembled WGS sequence"/>
</dbReference>
<sequence length="202" mass="22993">LPSRVLDVSIRNGSDDMIRLHESVGELAQYACLSYCWGNALPLKTTKDTYEDRRRGIAFGTLPNTFQDAVTVTRRLGIKYLWVDAMCIIQDSRDDWEIESSRMATVYKNAHVAIAADIAKDCNAHFLPRRKSEGSKDEEALAKFTESDGSTFTVYGQSSDGWGHPDPLESNLPLRRRAWTLQEELLASRIVHFTQNELYWEC</sequence>
<keyword evidence="3" id="KW-1185">Reference proteome</keyword>
<reference evidence="2" key="1">
    <citation type="journal article" date="2020" name="Stud. Mycol.">
        <title>101 Dothideomycetes genomes: a test case for predicting lifestyles and emergence of pathogens.</title>
        <authorList>
            <person name="Haridas S."/>
            <person name="Albert R."/>
            <person name="Binder M."/>
            <person name="Bloem J."/>
            <person name="Labutti K."/>
            <person name="Salamov A."/>
            <person name="Andreopoulos B."/>
            <person name="Baker S."/>
            <person name="Barry K."/>
            <person name="Bills G."/>
            <person name="Bluhm B."/>
            <person name="Cannon C."/>
            <person name="Castanera R."/>
            <person name="Culley D."/>
            <person name="Daum C."/>
            <person name="Ezra D."/>
            <person name="Gonzalez J."/>
            <person name="Henrissat B."/>
            <person name="Kuo A."/>
            <person name="Liang C."/>
            <person name="Lipzen A."/>
            <person name="Lutzoni F."/>
            <person name="Magnuson J."/>
            <person name="Mondo S."/>
            <person name="Nolan M."/>
            <person name="Ohm R."/>
            <person name="Pangilinan J."/>
            <person name="Park H.-J."/>
            <person name="Ramirez L."/>
            <person name="Alfaro M."/>
            <person name="Sun H."/>
            <person name="Tritt A."/>
            <person name="Yoshinaga Y."/>
            <person name="Zwiers L.-H."/>
            <person name="Turgeon B."/>
            <person name="Goodwin S."/>
            <person name="Spatafora J."/>
            <person name="Crous P."/>
            <person name="Grigoriev I."/>
        </authorList>
    </citation>
    <scope>NUCLEOTIDE SEQUENCE</scope>
    <source>
        <strain evidence="2">CBS 122681</strain>
    </source>
</reference>
<gene>
    <name evidence="2" type="ORF">K491DRAFT_581453</name>
</gene>
<evidence type="ECO:0000259" key="1">
    <source>
        <dbReference type="Pfam" id="PF06985"/>
    </source>
</evidence>
<dbReference type="OrthoDB" id="5347061at2759"/>
<feature type="non-terminal residue" evidence="2">
    <location>
        <position position="1"/>
    </location>
</feature>
<feature type="non-terminal residue" evidence="2">
    <location>
        <position position="202"/>
    </location>
</feature>
<protein>
    <submittedName>
        <fullName evidence="2">HET-domain-containing protein</fullName>
    </submittedName>
</protein>
<dbReference type="Pfam" id="PF06985">
    <property type="entry name" value="HET"/>
    <property type="match status" value="1"/>
</dbReference>
<accession>A0A6A6SQ11</accession>